<dbReference type="Pfam" id="PF25534">
    <property type="entry name" value="DUF7918"/>
    <property type="match status" value="1"/>
</dbReference>
<dbReference type="PANTHER" id="PTHR36223">
    <property type="entry name" value="BETA-LACTAMASE-TYPE TRANSPEPTIDASE FOLD DOMAIN CONTAINING PROTEIN"/>
    <property type="match status" value="1"/>
</dbReference>
<reference evidence="3" key="2">
    <citation type="journal article" date="2020" name="Nat. Commun.">
        <title>Large-scale genome sequencing of mycorrhizal fungi provides insights into the early evolution of symbiotic traits.</title>
        <authorList>
            <person name="Miyauchi S."/>
            <person name="Kiss E."/>
            <person name="Kuo A."/>
            <person name="Drula E."/>
            <person name="Kohler A."/>
            <person name="Sanchez-Garcia M."/>
            <person name="Morin E."/>
            <person name="Andreopoulos B."/>
            <person name="Barry K.W."/>
            <person name="Bonito G."/>
            <person name="Buee M."/>
            <person name="Carver A."/>
            <person name="Chen C."/>
            <person name="Cichocki N."/>
            <person name="Clum A."/>
            <person name="Culley D."/>
            <person name="Crous P.W."/>
            <person name="Fauchery L."/>
            <person name="Girlanda M."/>
            <person name="Hayes R.D."/>
            <person name="Keri Z."/>
            <person name="LaButti K."/>
            <person name="Lipzen A."/>
            <person name="Lombard V."/>
            <person name="Magnuson J."/>
            <person name="Maillard F."/>
            <person name="Murat C."/>
            <person name="Nolan M."/>
            <person name="Ohm R.A."/>
            <person name="Pangilinan J."/>
            <person name="Pereira M.F."/>
            <person name="Perotto S."/>
            <person name="Peter M."/>
            <person name="Pfister S."/>
            <person name="Riley R."/>
            <person name="Sitrit Y."/>
            <person name="Stielow J.B."/>
            <person name="Szollosi G."/>
            <person name="Zifcakova L."/>
            <person name="Stursova M."/>
            <person name="Spatafora J.W."/>
            <person name="Tedersoo L."/>
            <person name="Vaario L.M."/>
            <person name="Yamada A."/>
            <person name="Yan M."/>
            <person name="Wang P."/>
            <person name="Xu J."/>
            <person name="Bruns T."/>
            <person name="Baldrian P."/>
            <person name="Vilgalys R."/>
            <person name="Dunand C."/>
            <person name="Henrissat B."/>
            <person name="Grigoriev I.V."/>
            <person name="Hibbett D."/>
            <person name="Nagy L.G."/>
            <person name="Martin F.M."/>
        </authorList>
    </citation>
    <scope>NUCLEOTIDE SEQUENCE</scope>
    <source>
        <strain evidence="3">Prilba</strain>
    </source>
</reference>
<feature type="compositionally biased region" description="Basic and acidic residues" evidence="1">
    <location>
        <begin position="223"/>
        <end position="237"/>
    </location>
</feature>
<feature type="domain" description="DUF7918" evidence="2">
    <location>
        <begin position="9"/>
        <end position="210"/>
    </location>
</feature>
<protein>
    <recommendedName>
        <fullName evidence="2">DUF7918 domain-containing protein</fullName>
    </recommendedName>
</protein>
<accession>A0A9P5N6L4</accession>
<evidence type="ECO:0000313" key="3">
    <source>
        <dbReference type="EMBL" id="KAF8487199.1"/>
    </source>
</evidence>
<dbReference type="OrthoDB" id="3364132at2759"/>
<dbReference type="AlphaFoldDB" id="A0A9P5N6L4"/>
<name>A0A9P5N6L4_9AGAM</name>
<evidence type="ECO:0000259" key="2">
    <source>
        <dbReference type="Pfam" id="PF25534"/>
    </source>
</evidence>
<keyword evidence="4" id="KW-1185">Reference proteome</keyword>
<evidence type="ECO:0000256" key="1">
    <source>
        <dbReference type="SAM" id="MobiDB-lite"/>
    </source>
</evidence>
<proteinExistence type="predicted"/>
<organism evidence="3 4">
    <name type="scientific">Russula ochroleuca</name>
    <dbReference type="NCBI Taxonomy" id="152965"/>
    <lineage>
        <taxon>Eukaryota</taxon>
        <taxon>Fungi</taxon>
        <taxon>Dikarya</taxon>
        <taxon>Basidiomycota</taxon>
        <taxon>Agaricomycotina</taxon>
        <taxon>Agaricomycetes</taxon>
        <taxon>Russulales</taxon>
        <taxon>Russulaceae</taxon>
        <taxon>Russula</taxon>
    </lineage>
</organism>
<reference evidence="3" key="1">
    <citation type="submission" date="2019-10" db="EMBL/GenBank/DDBJ databases">
        <authorList>
            <consortium name="DOE Joint Genome Institute"/>
            <person name="Kuo A."/>
            <person name="Miyauchi S."/>
            <person name="Kiss E."/>
            <person name="Drula E."/>
            <person name="Kohler A."/>
            <person name="Sanchez-Garcia M."/>
            <person name="Andreopoulos B."/>
            <person name="Barry K.W."/>
            <person name="Bonito G."/>
            <person name="Buee M."/>
            <person name="Carver A."/>
            <person name="Chen C."/>
            <person name="Cichocki N."/>
            <person name="Clum A."/>
            <person name="Culley D."/>
            <person name="Crous P.W."/>
            <person name="Fauchery L."/>
            <person name="Girlanda M."/>
            <person name="Hayes R."/>
            <person name="Keri Z."/>
            <person name="LaButti K."/>
            <person name="Lipzen A."/>
            <person name="Lombard V."/>
            <person name="Magnuson J."/>
            <person name="Maillard F."/>
            <person name="Morin E."/>
            <person name="Murat C."/>
            <person name="Nolan M."/>
            <person name="Ohm R."/>
            <person name="Pangilinan J."/>
            <person name="Pereira M."/>
            <person name="Perotto S."/>
            <person name="Peter M."/>
            <person name="Riley R."/>
            <person name="Sitrit Y."/>
            <person name="Stielow B."/>
            <person name="Szollosi G."/>
            <person name="Zifcakova L."/>
            <person name="Stursova M."/>
            <person name="Spatafora J.W."/>
            <person name="Tedersoo L."/>
            <person name="Vaario L.-M."/>
            <person name="Yamada A."/>
            <person name="Yan M."/>
            <person name="Wang P."/>
            <person name="Xu J."/>
            <person name="Bruns T."/>
            <person name="Baldrian P."/>
            <person name="Vilgalys R."/>
            <person name="Henrissat B."/>
            <person name="Grigoriev I.V."/>
            <person name="Hibbett D."/>
            <person name="Nagy L.G."/>
            <person name="Martin F.M."/>
        </authorList>
    </citation>
    <scope>NUCLEOTIDE SEQUENCE</scope>
    <source>
        <strain evidence="3">Prilba</strain>
    </source>
</reference>
<dbReference type="InterPro" id="IPR057678">
    <property type="entry name" value="DUF7918"/>
</dbReference>
<dbReference type="PANTHER" id="PTHR36223:SF1">
    <property type="entry name" value="TRANSCRIPTION ELONGATION FACTOR EAF N-TERMINAL DOMAIN-CONTAINING PROTEIN"/>
    <property type="match status" value="1"/>
</dbReference>
<feature type="region of interest" description="Disordered" evidence="1">
    <location>
        <begin position="211"/>
        <end position="255"/>
    </location>
</feature>
<dbReference type="Proteomes" id="UP000759537">
    <property type="component" value="Unassembled WGS sequence"/>
</dbReference>
<dbReference type="EMBL" id="WHVB01000001">
    <property type="protein sequence ID" value="KAF8487199.1"/>
    <property type="molecule type" value="Genomic_DNA"/>
</dbReference>
<gene>
    <name evidence="3" type="ORF">DFH94DRAFT_687675</name>
</gene>
<sequence>MPLSLLSLNFAITCEGNELETYDVKQEGPNSIRAFVASEAGKQFSITYKNDLPDVGLFGHLYIDGERIHKHFLKPGRQRQVLGIRNTATSILPFKFQELELVDPDVENAPVVPEMGTIELRVFRCQVRRAEKYREYRIPDYKLHQGRVSERSKKAGWHHVGTADEIPSASSSARHKFSVDLKFLDPRDAPYASVKVFYRPRELLMAQGVISGDDVRSGNGNREGSEVNDRKRAREDGSPGPSKRHTRPTVKKEEISVLSQQIQALQAELNSLMDEESRPSVKRELRSPSPIVVGQAAGEVVDLTLED</sequence>
<evidence type="ECO:0000313" key="4">
    <source>
        <dbReference type="Proteomes" id="UP000759537"/>
    </source>
</evidence>
<comment type="caution">
    <text evidence="3">The sequence shown here is derived from an EMBL/GenBank/DDBJ whole genome shotgun (WGS) entry which is preliminary data.</text>
</comment>